<dbReference type="SMART" id="SM00342">
    <property type="entry name" value="HTH_ARAC"/>
    <property type="match status" value="1"/>
</dbReference>
<proteinExistence type="predicted"/>
<keyword evidence="5" id="KW-1185">Reference proteome</keyword>
<protein>
    <recommendedName>
        <fullName evidence="3">HTH araC/xylS-type domain-containing protein</fullName>
    </recommendedName>
</protein>
<dbReference type="PANTHER" id="PTHR11019">
    <property type="entry name" value="HTH-TYPE TRANSCRIPTIONAL REGULATOR NIMR"/>
    <property type="match status" value="1"/>
</dbReference>
<dbReference type="PANTHER" id="PTHR11019:SF190">
    <property type="entry name" value="ARAC-FAMILY REGULATORY PROTEIN"/>
    <property type="match status" value="1"/>
</dbReference>
<dbReference type="KEGG" id="ptt:VY86_21740"/>
<dbReference type="STRING" id="230089.VY86_21740"/>
<evidence type="ECO:0000313" key="4">
    <source>
        <dbReference type="EMBL" id="AKH65587.1"/>
    </source>
</evidence>
<dbReference type="Proteomes" id="UP000034866">
    <property type="component" value="Chromosome"/>
</dbReference>
<dbReference type="Gene3D" id="1.10.10.60">
    <property type="entry name" value="Homeodomain-like"/>
    <property type="match status" value="1"/>
</dbReference>
<dbReference type="InterPro" id="IPR018060">
    <property type="entry name" value="HTH_AraC"/>
</dbReference>
<dbReference type="EMBL" id="CP011104">
    <property type="protein sequence ID" value="AKH65587.1"/>
    <property type="molecule type" value="Genomic_DNA"/>
</dbReference>
<dbReference type="PROSITE" id="PS01124">
    <property type="entry name" value="HTH_ARAC_FAMILY_2"/>
    <property type="match status" value="1"/>
</dbReference>
<dbReference type="SUPFAM" id="SSF46689">
    <property type="entry name" value="Homeodomain-like"/>
    <property type="match status" value="1"/>
</dbReference>
<organism evidence="4 5">
    <name type="scientific">Photorhabdus thracensis</name>
    <dbReference type="NCBI Taxonomy" id="230089"/>
    <lineage>
        <taxon>Bacteria</taxon>
        <taxon>Pseudomonadati</taxon>
        <taxon>Pseudomonadota</taxon>
        <taxon>Gammaproteobacteria</taxon>
        <taxon>Enterobacterales</taxon>
        <taxon>Morganellaceae</taxon>
        <taxon>Photorhabdus</taxon>
    </lineage>
</organism>
<keyword evidence="2" id="KW-0804">Transcription</keyword>
<dbReference type="GO" id="GO:0003700">
    <property type="term" value="F:DNA-binding transcription factor activity"/>
    <property type="evidence" value="ECO:0007669"/>
    <property type="project" value="InterPro"/>
</dbReference>
<keyword evidence="1" id="KW-0805">Transcription regulation</keyword>
<feature type="domain" description="HTH araC/xylS-type" evidence="3">
    <location>
        <begin position="1"/>
        <end position="58"/>
    </location>
</feature>
<evidence type="ECO:0000313" key="5">
    <source>
        <dbReference type="Proteomes" id="UP000034866"/>
    </source>
</evidence>
<dbReference type="GO" id="GO:0043565">
    <property type="term" value="F:sequence-specific DNA binding"/>
    <property type="evidence" value="ECO:0007669"/>
    <property type="project" value="InterPro"/>
</dbReference>
<accession>A0A0F7LUT5</accession>
<dbReference type="AlphaFoldDB" id="A0A0F7LUT5"/>
<dbReference type="PATRIC" id="fig|230089.6.peg.4909"/>
<evidence type="ECO:0000259" key="3">
    <source>
        <dbReference type="PROSITE" id="PS01124"/>
    </source>
</evidence>
<evidence type="ECO:0000256" key="2">
    <source>
        <dbReference type="ARBA" id="ARBA00023163"/>
    </source>
</evidence>
<evidence type="ECO:0000256" key="1">
    <source>
        <dbReference type="ARBA" id="ARBA00023015"/>
    </source>
</evidence>
<reference evidence="5" key="2">
    <citation type="submission" date="2015-03" db="EMBL/GenBank/DDBJ databases">
        <title>Genome sequence of Azospirillum thiophilum strain DSM 21654T.</title>
        <authorList>
            <person name="Kwak Y."/>
            <person name="Shin J.-H."/>
        </authorList>
    </citation>
    <scope>NUCLEOTIDE SEQUENCE [LARGE SCALE GENOMIC DNA]</scope>
    <source>
        <strain evidence="5">DSM 15199</strain>
    </source>
</reference>
<reference evidence="4 5" key="1">
    <citation type="journal article" date="2015" name="J. Biotechnol.">
        <title>Complete genome sequence of Photorhabdus temperata subsp. thracensis 39-8(T), an entomopathogenic bacterium for the improved commercial bioinsecticide.</title>
        <authorList>
            <person name="Kwak Y."/>
            <person name="Shin J.H."/>
        </authorList>
    </citation>
    <scope>NUCLEOTIDE SEQUENCE [LARGE SCALE GENOMIC DNA]</scope>
    <source>
        <strain evidence="4 5">DSM 15199</strain>
    </source>
</reference>
<dbReference type="Pfam" id="PF12833">
    <property type="entry name" value="HTH_18"/>
    <property type="match status" value="1"/>
</dbReference>
<name>A0A0F7LUT5_9GAMM</name>
<gene>
    <name evidence="4" type="ORF">VY86_21740</name>
</gene>
<dbReference type="InterPro" id="IPR009057">
    <property type="entry name" value="Homeodomain-like_sf"/>
</dbReference>
<dbReference type="OrthoDB" id="5949386at2"/>
<sequence>MPLNEWRQRLKIVRAMQLLEQGEKVESVAFEMGYSSASAFIAMFHRLTGRTPGAASSSQLKM</sequence>